<dbReference type="EMBL" id="BOPV01000001">
    <property type="protein sequence ID" value="GIL39040.1"/>
    <property type="molecule type" value="Genomic_DNA"/>
</dbReference>
<evidence type="ECO:0000313" key="3">
    <source>
        <dbReference type="EMBL" id="GIL39040.1"/>
    </source>
</evidence>
<comment type="caution">
    <text evidence="3">The sequence shown here is derived from an EMBL/GenBank/DDBJ whole genome shotgun (WGS) entry which is preliminary data.</text>
</comment>
<feature type="transmembrane region" description="Helical" evidence="1">
    <location>
        <begin position="36"/>
        <end position="56"/>
    </location>
</feature>
<keyword evidence="1" id="KW-1133">Transmembrane helix</keyword>
<dbReference type="PANTHER" id="PTHR30336">
    <property type="entry name" value="INNER MEMBRANE PROTEIN, PROBABLE PERMEASE"/>
    <property type="match status" value="1"/>
</dbReference>
<evidence type="ECO:0000259" key="2">
    <source>
        <dbReference type="Pfam" id="PF02698"/>
    </source>
</evidence>
<dbReference type="RefSeq" id="WP_420242139.1">
    <property type="nucleotide sequence ID" value="NZ_BOPV01000001.1"/>
</dbReference>
<dbReference type="InterPro" id="IPR003848">
    <property type="entry name" value="DUF218"/>
</dbReference>
<keyword evidence="1" id="KW-0812">Transmembrane</keyword>
<evidence type="ECO:0000256" key="1">
    <source>
        <dbReference type="SAM" id="Phobius"/>
    </source>
</evidence>
<dbReference type="GO" id="GO:0005886">
    <property type="term" value="C:plasma membrane"/>
    <property type="evidence" value="ECO:0007669"/>
    <property type="project" value="TreeGrafter"/>
</dbReference>
<sequence length="240" mass="25884">MNRTDIAELLLPPVGLLWLLLAAAFAAHTRRSRALVLLVFVSMWILGTPMISRIALRSLALADGARPSIAAGALLVLGGEVARDDRGYEAGAASEARVREAARIAKNLRLPVIVTGGMLDQGEPAVAALMAKSFAERGVEARVEDRAKDTCENLRYGAALAREAGLEGPLLLVTHAWHMRRAMIAADILGVPALPAPLPLEALPRTTFRAFLPAPRGWGESYWALHEWLGVILYRAGMCR</sequence>
<gene>
    <name evidence="3" type="ORF">TMPK1_12770</name>
</gene>
<dbReference type="CDD" id="cd06259">
    <property type="entry name" value="YdcF-like"/>
    <property type="match status" value="1"/>
</dbReference>
<feature type="domain" description="DUF218" evidence="2">
    <location>
        <begin position="73"/>
        <end position="230"/>
    </location>
</feature>
<keyword evidence="4" id="KW-1185">Reference proteome</keyword>
<dbReference type="AlphaFoldDB" id="A0A8S8XCQ6"/>
<proteinExistence type="predicted"/>
<dbReference type="InterPro" id="IPR014729">
    <property type="entry name" value="Rossmann-like_a/b/a_fold"/>
</dbReference>
<dbReference type="PANTHER" id="PTHR30336:SF4">
    <property type="entry name" value="ENVELOPE BIOGENESIS FACTOR ELYC"/>
    <property type="match status" value="1"/>
</dbReference>
<dbReference type="Pfam" id="PF02698">
    <property type="entry name" value="DUF218"/>
    <property type="match status" value="1"/>
</dbReference>
<dbReference type="GO" id="GO:0043164">
    <property type="term" value="P:Gram-negative-bacterium-type cell wall biogenesis"/>
    <property type="evidence" value="ECO:0007669"/>
    <property type="project" value="TreeGrafter"/>
</dbReference>
<evidence type="ECO:0000313" key="4">
    <source>
        <dbReference type="Proteomes" id="UP000681075"/>
    </source>
</evidence>
<organism evidence="3 4">
    <name type="scientific">Roseiterribacter gracilis</name>
    <dbReference type="NCBI Taxonomy" id="2812848"/>
    <lineage>
        <taxon>Bacteria</taxon>
        <taxon>Pseudomonadati</taxon>
        <taxon>Pseudomonadota</taxon>
        <taxon>Alphaproteobacteria</taxon>
        <taxon>Rhodospirillales</taxon>
        <taxon>Roseiterribacteraceae</taxon>
        <taxon>Roseiterribacter</taxon>
    </lineage>
</organism>
<protein>
    <recommendedName>
        <fullName evidence="2">DUF218 domain-containing protein</fullName>
    </recommendedName>
</protein>
<name>A0A8S8XCQ6_9PROT</name>
<dbReference type="Gene3D" id="3.40.50.620">
    <property type="entry name" value="HUPs"/>
    <property type="match status" value="1"/>
</dbReference>
<reference evidence="3" key="1">
    <citation type="submission" date="2021-02" db="EMBL/GenBank/DDBJ databases">
        <title>Genome sequence of Rhodospirillales sp. strain TMPK1 isolated from soil.</title>
        <authorList>
            <person name="Nakai R."/>
            <person name="Kusada H."/>
            <person name="Tamaki H."/>
        </authorList>
    </citation>
    <scope>NUCLEOTIDE SEQUENCE</scope>
    <source>
        <strain evidence="3">TMPK1</strain>
    </source>
</reference>
<accession>A0A8S8XCQ6</accession>
<dbReference type="Proteomes" id="UP000681075">
    <property type="component" value="Unassembled WGS sequence"/>
</dbReference>
<dbReference type="GO" id="GO:0000270">
    <property type="term" value="P:peptidoglycan metabolic process"/>
    <property type="evidence" value="ECO:0007669"/>
    <property type="project" value="TreeGrafter"/>
</dbReference>
<keyword evidence="1" id="KW-0472">Membrane</keyword>
<dbReference type="InterPro" id="IPR051599">
    <property type="entry name" value="Cell_Envelope_Assoc"/>
</dbReference>